<name>A0A1G7GA72_9SPHI</name>
<protein>
    <submittedName>
        <fullName evidence="9">TonB-linked outer membrane protein, SusC/RagA family</fullName>
    </submittedName>
</protein>
<dbReference type="SUPFAM" id="SSF56935">
    <property type="entry name" value="Porins"/>
    <property type="match status" value="1"/>
</dbReference>
<dbReference type="Gene3D" id="2.60.40.1120">
    <property type="entry name" value="Carboxypeptidase-like, regulatory domain"/>
    <property type="match status" value="1"/>
</dbReference>
<dbReference type="InterPro" id="IPR008969">
    <property type="entry name" value="CarboxyPept-like_regulatory"/>
</dbReference>
<evidence type="ECO:0000313" key="9">
    <source>
        <dbReference type="EMBL" id="SDE85020.1"/>
    </source>
</evidence>
<dbReference type="SUPFAM" id="SSF49464">
    <property type="entry name" value="Carboxypeptidase regulatory domain-like"/>
    <property type="match status" value="1"/>
</dbReference>
<dbReference type="Pfam" id="PF07660">
    <property type="entry name" value="STN"/>
    <property type="match status" value="1"/>
</dbReference>
<dbReference type="AlphaFoldDB" id="A0A1G7GA72"/>
<dbReference type="InterPro" id="IPR037066">
    <property type="entry name" value="Plug_dom_sf"/>
</dbReference>
<keyword evidence="5 7" id="KW-0472">Membrane</keyword>
<organism evidence="9 10">
    <name type="scientific">Mucilaginibacter pineti</name>
    <dbReference type="NCBI Taxonomy" id="1391627"/>
    <lineage>
        <taxon>Bacteria</taxon>
        <taxon>Pseudomonadati</taxon>
        <taxon>Bacteroidota</taxon>
        <taxon>Sphingobacteriia</taxon>
        <taxon>Sphingobacteriales</taxon>
        <taxon>Sphingobacteriaceae</taxon>
        <taxon>Mucilaginibacter</taxon>
    </lineage>
</organism>
<evidence type="ECO:0000259" key="8">
    <source>
        <dbReference type="SMART" id="SM00965"/>
    </source>
</evidence>
<accession>A0A1G7GA72</accession>
<reference evidence="9 10" key="1">
    <citation type="submission" date="2016-10" db="EMBL/GenBank/DDBJ databases">
        <authorList>
            <person name="de Groot N.N."/>
        </authorList>
    </citation>
    <scope>NUCLEOTIDE SEQUENCE [LARGE SCALE GENOMIC DNA]</scope>
    <source>
        <strain evidence="9 10">47C3B</strain>
    </source>
</reference>
<evidence type="ECO:0000256" key="4">
    <source>
        <dbReference type="ARBA" id="ARBA00022692"/>
    </source>
</evidence>
<dbReference type="InterPro" id="IPR023997">
    <property type="entry name" value="TonB-dep_OMP_SusC/RagA_CS"/>
</dbReference>
<keyword evidence="6 7" id="KW-0998">Cell outer membrane</keyword>
<keyword evidence="2 7" id="KW-0813">Transport</keyword>
<dbReference type="InterPro" id="IPR011662">
    <property type="entry name" value="Secretin/TonB_short_N"/>
</dbReference>
<dbReference type="EMBL" id="FNAI01000010">
    <property type="protein sequence ID" value="SDE85020.1"/>
    <property type="molecule type" value="Genomic_DNA"/>
</dbReference>
<dbReference type="Pfam" id="PF07715">
    <property type="entry name" value="Plug"/>
    <property type="match status" value="1"/>
</dbReference>
<gene>
    <name evidence="9" type="ORF">SAMN05216464_11046</name>
</gene>
<keyword evidence="3 7" id="KW-1134">Transmembrane beta strand</keyword>
<dbReference type="NCBIfam" id="TIGR04056">
    <property type="entry name" value="OMP_RagA_SusC"/>
    <property type="match status" value="1"/>
</dbReference>
<evidence type="ECO:0000256" key="3">
    <source>
        <dbReference type="ARBA" id="ARBA00022452"/>
    </source>
</evidence>
<keyword evidence="4 7" id="KW-0812">Transmembrane</keyword>
<dbReference type="Gene3D" id="2.170.130.10">
    <property type="entry name" value="TonB-dependent receptor, plug domain"/>
    <property type="match status" value="1"/>
</dbReference>
<evidence type="ECO:0000256" key="1">
    <source>
        <dbReference type="ARBA" id="ARBA00004571"/>
    </source>
</evidence>
<dbReference type="InterPro" id="IPR039426">
    <property type="entry name" value="TonB-dep_rcpt-like"/>
</dbReference>
<dbReference type="SMART" id="SM00965">
    <property type="entry name" value="STN"/>
    <property type="match status" value="1"/>
</dbReference>
<dbReference type="Proteomes" id="UP000199072">
    <property type="component" value="Unassembled WGS sequence"/>
</dbReference>
<evidence type="ECO:0000256" key="7">
    <source>
        <dbReference type="PROSITE-ProRule" id="PRU01360"/>
    </source>
</evidence>
<comment type="subcellular location">
    <subcellularLocation>
        <location evidence="1 7">Cell outer membrane</location>
        <topology evidence="1 7">Multi-pass membrane protein</topology>
    </subcellularLocation>
</comment>
<sequence>MYKKYTQETGMLKRLYHKIWLIMRLTTIILLITLLQVSAATKAQNLTLKKTNASLKSIFSEVKKQTGYIVLYPSALINNAKPVTINLTNTPLKDAMLRILQNQNLEFEIQDNSIVVRAKAPSFPDKVALALIDVHGKVVDERNKPLTGVTLRVKNGKQATVTDANGDFQLKSVDDNSILIVSFIGFTTKEIAASVDLNVINLETSTSKLDEVHVIAYGVTSKRLTTGNIGGIKASDIETQPVSNPLLALAGRVPGVFVIQNSGNAGSGVTIKIQGANSISRGNDPFYVVDGSPYLQQTLPTLGNNIQLGSGDEYFGKIGGSGNPFSFLNPADIESIEVLKDADATAIYGSRAANGAILITTKKGKSGKTKIDMTMQSGIGKVSHYMDLLNTNQYLEMRKEAYFKNDGFTTTSSRYRTQYDINGTWDTTRYTNWQKELIGGNANYSDVQASISGGGSSTTFRLNGSYHRETSVFSNTFADVKGGIGLNVNHSSANGKFKIQFSGNYLSDNNQLPGIDLTAYALRMAPDAPQLYHSDGTLNWQRIPSGTDSISTWVNPLSYKLRTYKVITDNLISNLNLTYHIINGLDFNTNIGYSNTHSNDVSTNPSSAVQPERRAITPRVAGYGNGKSNSWIIEPQINYRINLNKGRFEFLLGSTFQENQTYSQQLNGEGYNSDIVMEDFRAAAVITAGQSIQNIYKYTALFARVNYNWEDKYIVNLTTRRDGSSRFGIENQFHNFGAVGAAWLFSNEELFKNHAHWISLGKLRASYGTTGSDQIGDYQYLNQYEIAAYPVAYQGVISSQPMGHSNPYIQWEETKKFQAGLDLGFLKDRILLAIGYFNNRSSNQLLNYSLPITTGFPFVFRNFPATVENSGWEISFNTINVQSKSFTWNSSLNFTAGRNKLISFPGLEKSPYASLLIVGEPVSIEKHYNFAGVNPETGLYQYYDAQGKITNEPNALTDRTVIRRPLQNFYGGLQNSFTYKNIQLDFLFQFVKQTARNFDLGLSSRTGVSNLNQPTTVLNRWQNSGDQTDIQKYSTTLLINDYAQESSRAFSDASYVRLKNLSLSWSLPSKLIRSIHLENCRVFAHGQNLLTFTKYKGLDPETPGNLSLPPLRTYTFGLQVTL</sequence>
<evidence type="ECO:0000313" key="10">
    <source>
        <dbReference type="Proteomes" id="UP000199072"/>
    </source>
</evidence>
<comment type="similarity">
    <text evidence="7">Belongs to the TonB-dependent receptor family.</text>
</comment>
<dbReference type="InterPro" id="IPR023996">
    <property type="entry name" value="TonB-dep_OMP_SusC/RagA"/>
</dbReference>
<dbReference type="GO" id="GO:0009279">
    <property type="term" value="C:cell outer membrane"/>
    <property type="evidence" value="ECO:0007669"/>
    <property type="project" value="UniProtKB-SubCell"/>
</dbReference>
<proteinExistence type="inferred from homology"/>
<dbReference type="InterPro" id="IPR012910">
    <property type="entry name" value="Plug_dom"/>
</dbReference>
<dbReference type="PROSITE" id="PS52016">
    <property type="entry name" value="TONB_DEPENDENT_REC_3"/>
    <property type="match status" value="1"/>
</dbReference>
<dbReference type="InterPro" id="IPR036942">
    <property type="entry name" value="Beta-barrel_TonB_sf"/>
</dbReference>
<feature type="domain" description="Secretin/TonB short N-terminal" evidence="8">
    <location>
        <begin position="68"/>
        <end position="119"/>
    </location>
</feature>
<keyword evidence="10" id="KW-1185">Reference proteome</keyword>
<evidence type="ECO:0000256" key="5">
    <source>
        <dbReference type="ARBA" id="ARBA00023136"/>
    </source>
</evidence>
<dbReference type="Gene3D" id="2.40.170.20">
    <property type="entry name" value="TonB-dependent receptor, beta-barrel domain"/>
    <property type="match status" value="1"/>
</dbReference>
<dbReference type="STRING" id="1391627.SAMN05216464_11046"/>
<evidence type="ECO:0000256" key="2">
    <source>
        <dbReference type="ARBA" id="ARBA00022448"/>
    </source>
</evidence>
<evidence type="ECO:0000256" key="6">
    <source>
        <dbReference type="ARBA" id="ARBA00023237"/>
    </source>
</evidence>
<dbReference type="NCBIfam" id="TIGR04057">
    <property type="entry name" value="SusC_RagA_signa"/>
    <property type="match status" value="1"/>
</dbReference>
<dbReference type="Pfam" id="PF13715">
    <property type="entry name" value="CarbopepD_reg_2"/>
    <property type="match status" value="1"/>
</dbReference>